<keyword evidence="3" id="KW-1185">Reference proteome</keyword>
<gene>
    <name evidence="2" type="ORF">D7Z54_33840</name>
</gene>
<name>A0A3R9PEC3_9BACI</name>
<organism evidence="2 3">
    <name type="scientific">Salibacterium salarium</name>
    <dbReference type="NCBI Taxonomy" id="284579"/>
    <lineage>
        <taxon>Bacteria</taxon>
        <taxon>Bacillati</taxon>
        <taxon>Bacillota</taxon>
        <taxon>Bacilli</taxon>
        <taxon>Bacillales</taxon>
        <taxon>Bacillaceae</taxon>
    </lineage>
</organism>
<feature type="region of interest" description="Disordered" evidence="1">
    <location>
        <begin position="1"/>
        <end position="37"/>
    </location>
</feature>
<comment type="caution">
    <text evidence="2">The sequence shown here is derived from an EMBL/GenBank/DDBJ whole genome shotgun (WGS) entry which is preliminary data.</text>
</comment>
<evidence type="ECO:0000313" key="3">
    <source>
        <dbReference type="Proteomes" id="UP000275076"/>
    </source>
</evidence>
<proteinExistence type="predicted"/>
<protein>
    <submittedName>
        <fullName evidence="2">Uncharacterized protein</fullName>
    </submittedName>
</protein>
<evidence type="ECO:0000313" key="2">
    <source>
        <dbReference type="EMBL" id="RSL28946.1"/>
    </source>
</evidence>
<accession>A0A3R9PEC3</accession>
<reference evidence="2 3" key="1">
    <citation type="submission" date="2018-10" db="EMBL/GenBank/DDBJ databases">
        <title>Draft genome sequence of Bacillus salarius IM0101, isolated from a hypersaline soil in Inner Mongolia, China.</title>
        <authorList>
            <person name="Yamprayoonswat W."/>
            <person name="Boonvisut S."/>
            <person name="Jumpathong W."/>
            <person name="Sittihan S."/>
            <person name="Ruangsuj P."/>
            <person name="Wanthongcharoen S."/>
            <person name="Thongpramul N."/>
            <person name="Pimmason S."/>
            <person name="Yu B."/>
            <person name="Yasawong M."/>
        </authorList>
    </citation>
    <scope>NUCLEOTIDE SEQUENCE [LARGE SCALE GENOMIC DNA]</scope>
    <source>
        <strain evidence="2 3">IM0101</strain>
    </source>
</reference>
<dbReference type="Proteomes" id="UP000275076">
    <property type="component" value="Unassembled WGS sequence"/>
</dbReference>
<feature type="compositionally biased region" description="Polar residues" evidence="1">
    <location>
        <begin position="1"/>
        <end position="35"/>
    </location>
</feature>
<sequence>MRLSSPPETGSTPSDYNQGPGNVSMTTNNQNQGTDNAKLRSIAEDYGFSPLYVTFGGRHAYVYTNAKASWNKKEKKQKAAELQQVYRSEYPKYQVRVHVLNS</sequence>
<dbReference type="EMBL" id="RBVX01000114">
    <property type="protein sequence ID" value="RSL28946.1"/>
    <property type="molecule type" value="Genomic_DNA"/>
</dbReference>
<dbReference type="AlphaFoldDB" id="A0A3R9PEC3"/>
<evidence type="ECO:0000256" key="1">
    <source>
        <dbReference type="SAM" id="MobiDB-lite"/>
    </source>
</evidence>